<dbReference type="STRING" id="1123062.SAMN02745775_110127"/>
<organism evidence="4 5">
    <name type="scientific">Falsiroseomonas stagni DSM 19981</name>
    <dbReference type="NCBI Taxonomy" id="1123062"/>
    <lineage>
        <taxon>Bacteria</taxon>
        <taxon>Pseudomonadati</taxon>
        <taxon>Pseudomonadota</taxon>
        <taxon>Alphaproteobacteria</taxon>
        <taxon>Acetobacterales</taxon>
        <taxon>Roseomonadaceae</taxon>
        <taxon>Falsiroseomonas</taxon>
    </lineage>
</organism>
<dbReference type="EMBL" id="FOSQ01000010">
    <property type="protein sequence ID" value="SFK91111.1"/>
    <property type="molecule type" value="Genomic_DNA"/>
</dbReference>
<gene>
    <name evidence="4" type="ORF">SAMN02745775_110127</name>
</gene>
<evidence type="ECO:0000256" key="3">
    <source>
        <dbReference type="SAM" id="SignalP"/>
    </source>
</evidence>
<dbReference type="SUPFAM" id="SSF53850">
    <property type="entry name" value="Periplasmic binding protein-like II"/>
    <property type="match status" value="1"/>
</dbReference>
<dbReference type="AlphaFoldDB" id="A0A1I4DGX1"/>
<name>A0A1I4DGX1_9PROT</name>
<keyword evidence="5" id="KW-1185">Reference proteome</keyword>
<dbReference type="PANTHER" id="PTHR43649:SF12">
    <property type="entry name" value="DIACETYLCHITOBIOSE BINDING PROTEIN DASA"/>
    <property type="match status" value="1"/>
</dbReference>
<dbReference type="InterPro" id="IPR050490">
    <property type="entry name" value="Bact_solute-bd_prot1"/>
</dbReference>
<keyword evidence="3" id="KW-0732">Signal</keyword>
<evidence type="ECO:0000256" key="1">
    <source>
        <dbReference type="ARBA" id="ARBA00004418"/>
    </source>
</evidence>
<sequence length="388" mass="40852">MKRRAVLLALPALLARPVRAQADRVVMLADAATRAQLTRGRGGDVAGLGIAWTISDTPYDRVVRDAGLATGSYDLGLLPHHLVTPRAAALFLPLDDAPADIPPALRRAFTIEGRLYALPFAQVTQALFRNTAITRDAPPPATAAALLAACRDATAGPVAGLVADGTDLAFDLARLWDGDVLGPDLALRVTEPGMIRGLEALAALFAEGVLPRTLPRFTPAEALREMQLGRGAWALAPFARHEWLNRAGASRDAGRIEASAIPGAAGGAAPVTMALRALVVPRNAPNPDAAMRALRRLGGAEEAVRLGLNGLGPARLSALSDPRYAAATPWATAEAAALRVARPTLPPFAQAARADAIIRAELEAMLVRPRAPRETAERIAFRLRPLLT</sequence>
<accession>A0A1I4DGX1</accession>
<reference evidence="4 5" key="1">
    <citation type="submission" date="2016-10" db="EMBL/GenBank/DDBJ databases">
        <authorList>
            <person name="de Groot N.N."/>
        </authorList>
    </citation>
    <scope>NUCLEOTIDE SEQUENCE [LARGE SCALE GENOMIC DNA]</scope>
    <source>
        <strain evidence="4 5">DSM 19981</strain>
    </source>
</reference>
<feature type="chain" id="PRO_5011756495" evidence="3">
    <location>
        <begin position="21"/>
        <end position="388"/>
    </location>
</feature>
<comment type="subcellular location">
    <subcellularLocation>
        <location evidence="1">Periplasm</location>
    </subcellularLocation>
</comment>
<protein>
    <submittedName>
        <fullName evidence="4">Extracellular solute-binding protein</fullName>
    </submittedName>
</protein>
<comment type="similarity">
    <text evidence="2">Belongs to the bacterial solute-binding protein 1 family.</text>
</comment>
<dbReference type="Proteomes" id="UP000199473">
    <property type="component" value="Unassembled WGS sequence"/>
</dbReference>
<dbReference type="InterPro" id="IPR006059">
    <property type="entry name" value="SBP"/>
</dbReference>
<dbReference type="Pfam" id="PF13416">
    <property type="entry name" value="SBP_bac_8"/>
    <property type="match status" value="1"/>
</dbReference>
<dbReference type="Gene3D" id="3.40.190.10">
    <property type="entry name" value="Periplasmic binding protein-like II"/>
    <property type="match status" value="2"/>
</dbReference>
<dbReference type="OrthoDB" id="9804061at2"/>
<evidence type="ECO:0000313" key="4">
    <source>
        <dbReference type="EMBL" id="SFK91111.1"/>
    </source>
</evidence>
<dbReference type="GO" id="GO:0042597">
    <property type="term" value="C:periplasmic space"/>
    <property type="evidence" value="ECO:0007669"/>
    <property type="project" value="UniProtKB-SubCell"/>
</dbReference>
<evidence type="ECO:0000313" key="5">
    <source>
        <dbReference type="Proteomes" id="UP000199473"/>
    </source>
</evidence>
<dbReference type="RefSeq" id="WP_139226141.1">
    <property type="nucleotide sequence ID" value="NZ_FOSQ01000010.1"/>
</dbReference>
<proteinExistence type="inferred from homology"/>
<dbReference type="PANTHER" id="PTHR43649">
    <property type="entry name" value="ARABINOSE-BINDING PROTEIN-RELATED"/>
    <property type="match status" value="1"/>
</dbReference>
<feature type="signal peptide" evidence="3">
    <location>
        <begin position="1"/>
        <end position="20"/>
    </location>
</feature>
<evidence type="ECO:0000256" key="2">
    <source>
        <dbReference type="ARBA" id="ARBA00008520"/>
    </source>
</evidence>